<evidence type="ECO:0000256" key="2">
    <source>
        <dbReference type="ARBA" id="ARBA00023016"/>
    </source>
</evidence>
<evidence type="ECO:0000313" key="7">
    <source>
        <dbReference type="Proteomes" id="UP000290289"/>
    </source>
</evidence>
<dbReference type="SMR" id="A0A498KUF0"/>
<dbReference type="Pfam" id="PF00011">
    <property type="entry name" value="HSP20"/>
    <property type="match status" value="1"/>
</dbReference>
<gene>
    <name evidence="6" type="ORF">DVH24_022737</name>
</gene>
<dbReference type="Gene3D" id="2.60.40.790">
    <property type="match status" value="2"/>
</dbReference>
<comment type="similarity">
    <text evidence="3 4">Belongs to the small heat shock protein (HSP20) family.</text>
</comment>
<keyword evidence="7" id="KW-1185">Reference proteome</keyword>
<dbReference type="STRING" id="3750.A0A498KUF0"/>
<evidence type="ECO:0000259" key="5">
    <source>
        <dbReference type="PROSITE" id="PS01031"/>
    </source>
</evidence>
<dbReference type="PANTHER" id="PTHR46991">
    <property type="entry name" value="23.5 KDA HEAT SHOCK PROTEIN, MITOCHONDRIAL"/>
    <property type="match status" value="1"/>
</dbReference>
<dbReference type="InterPro" id="IPR044656">
    <property type="entry name" value="HSP14.7/HSP23.5/HSP23.6-like"/>
</dbReference>
<evidence type="ECO:0000256" key="3">
    <source>
        <dbReference type="PROSITE-ProRule" id="PRU00285"/>
    </source>
</evidence>
<dbReference type="CDD" id="cd06464">
    <property type="entry name" value="ACD_sHsps-like"/>
    <property type="match status" value="1"/>
</dbReference>
<reference evidence="6 7" key="1">
    <citation type="submission" date="2018-10" db="EMBL/GenBank/DDBJ databases">
        <title>A high-quality apple genome assembly.</title>
        <authorList>
            <person name="Hu J."/>
        </authorList>
    </citation>
    <scope>NUCLEOTIDE SEQUENCE [LARGE SCALE GENOMIC DNA]</scope>
    <source>
        <strain evidence="7">cv. HFTH1</strain>
        <tissue evidence="6">Young leaf</tissue>
    </source>
</reference>
<keyword evidence="2" id="KW-0346">Stress response</keyword>
<evidence type="ECO:0000256" key="4">
    <source>
        <dbReference type="RuleBase" id="RU003616"/>
    </source>
</evidence>
<organism evidence="6 7">
    <name type="scientific">Malus domestica</name>
    <name type="common">Apple</name>
    <name type="synonym">Pyrus malus</name>
    <dbReference type="NCBI Taxonomy" id="3750"/>
    <lineage>
        <taxon>Eukaryota</taxon>
        <taxon>Viridiplantae</taxon>
        <taxon>Streptophyta</taxon>
        <taxon>Embryophyta</taxon>
        <taxon>Tracheophyta</taxon>
        <taxon>Spermatophyta</taxon>
        <taxon>Magnoliopsida</taxon>
        <taxon>eudicotyledons</taxon>
        <taxon>Gunneridae</taxon>
        <taxon>Pentapetalae</taxon>
        <taxon>rosids</taxon>
        <taxon>fabids</taxon>
        <taxon>Rosales</taxon>
        <taxon>Rosaceae</taxon>
        <taxon>Amygdaloideae</taxon>
        <taxon>Maleae</taxon>
        <taxon>Malus</taxon>
    </lineage>
</organism>
<accession>A0A498KUF0</accession>
<dbReference type="PANTHER" id="PTHR46991:SF11">
    <property type="entry name" value="SMALL HEAT SHOCK PROTEIN HSPF"/>
    <property type="match status" value="1"/>
</dbReference>
<name>A0A498KUF0_MALDO</name>
<dbReference type="AlphaFoldDB" id="A0A498KUF0"/>
<dbReference type="PROSITE" id="PS01031">
    <property type="entry name" value="SHSP"/>
    <property type="match status" value="1"/>
</dbReference>
<dbReference type="Proteomes" id="UP000290289">
    <property type="component" value="Chromosome 1"/>
</dbReference>
<comment type="caution">
    <text evidence="6">The sequence shown here is derived from an EMBL/GenBank/DDBJ whole genome shotgun (WGS) entry which is preliminary data.</text>
</comment>
<dbReference type="SUPFAM" id="SSF49764">
    <property type="entry name" value="HSP20-like chaperones"/>
    <property type="match status" value="1"/>
</dbReference>
<dbReference type="InterPro" id="IPR008978">
    <property type="entry name" value="HSP20-like_chaperone"/>
</dbReference>
<dbReference type="EMBL" id="RDQH01000327">
    <property type="protein sequence ID" value="RXI08593.1"/>
    <property type="molecule type" value="Genomic_DNA"/>
</dbReference>
<proteinExistence type="inferred from homology"/>
<dbReference type="InterPro" id="IPR002068">
    <property type="entry name" value="A-crystallin/Hsp20_dom"/>
</dbReference>
<keyword evidence="1" id="KW-0809">Transit peptide</keyword>
<evidence type="ECO:0000256" key="1">
    <source>
        <dbReference type="ARBA" id="ARBA00022946"/>
    </source>
</evidence>
<evidence type="ECO:0000313" key="6">
    <source>
        <dbReference type="EMBL" id="RXI08593.1"/>
    </source>
</evidence>
<feature type="domain" description="SHSP" evidence="5">
    <location>
        <begin position="47"/>
        <end position="143"/>
    </location>
</feature>
<sequence>MASSLALRRLFPNFKFLATDISLSRPNSIAVATRSGFAASRRYFSNPGGVDGDEDWYVRETDEGYYVRMEMEGLDKEDVKVSVNVEENTLSIKGEGGFCSFHHLPELCKTDGVKAEMKNGVLKVVVPKVREQDRAELIHVKVE</sequence>
<protein>
    <recommendedName>
        <fullName evidence="5">SHSP domain-containing protein</fullName>
    </recommendedName>
</protein>